<accession>A0A803TTW2</accession>
<keyword evidence="2" id="KW-1185">Reference proteome</keyword>
<protein>
    <submittedName>
        <fullName evidence="1">Uncharacterized protein</fullName>
    </submittedName>
</protein>
<name>A0A803TTW2_ANOCA</name>
<dbReference type="InterPro" id="IPR035979">
    <property type="entry name" value="RBD_domain_sf"/>
</dbReference>
<evidence type="ECO:0000313" key="2">
    <source>
        <dbReference type="Proteomes" id="UP000001646"/>
    </source>
</evidence>
<reference evidence="1" key="3">
    <citation type="submission" date="2025-09" db="UniProtKB">
        <authorList>
            <consortium name="Ensembl"/>
        </authorList>
    </citation>
    <scope>IDENTIFICATION</scope>
</reference>
<dbReference type="InParanoid" id="A0A803TTW2"/>
<dbReference type="AlphaFoldDB" id="A0A803TTW2"/>
<dbReference type="Proteomes" id="UP000001646">
    <property type="component" value="Unplaced"/>
</dbReference>
<dbReference type="GeneTree" id="ENSGT00940000159225"/>
<dbReference type="Ensembl" id="ENSACAT00000049750.1">
    <property type="protein sequence ID" value="ENSACAP00000038652.1"/>
    <property type="gene ID" value="ENSACAG00000036867.1"/>
</dbReference>
<organism evidence="1 2">
    <name type="scientific">Anolis carolinensis</name>
    <name type="common">Green anole</name>
    <name type="synonym">American chameleon</name>
    <dbReference type="NCBI Taxonomy" id="28377"/>
    <lineage>
        <taxon>Eukaryota</taxon>
        <taxon>Metazoa</taxon>
        <taxon>Chordata</taxon>
        <taxon>Craniata</taxon>
        <taxon>Vertebrata</taxon>
        <taxon>Euteleostomi</taxon>
        <taxon>Lepidosauria</taxon>
        <taxon>Squamata</taxon>
        <taxon>Bifurcata</taxon>
        <taxon>Unidentata</taxon>
        <taxon>Episquamata</taxon>
        <taxon>Toxicofera</taxon>
        <taxon>Iguania</taxon>
        <taxon>Dactyloidae</taxon>
        <taxon>Anolis</taxon>
    </lineage>
</organism>
<dbReference type="GO" id="GO:0003676">
    <property type="term" value="F:nucleic acid binding"/>
    <property type="evidence" value="ECO:0007669"/>
    <property type="project" value="InterPro"/>
</dbReference>
<reference evidence="1" key="1">
    <citation type="submission" date="2009-12" db="EMBL/GenBank/DDBJ databases">
        <title>The Genome Sequence of Anolis carolinensis (Green Anole Lizard).</title>
        <authorList>
            <consortium name="The Genome Sequencing Platform"/>
            <person name="Di Palma F."/>
            <person name="Alfoldi J."/>
            <person name="Heiman D."/>
            <person name="Young S."/>
            <person name="Grabherr M."/>
            <person name="Johnson J."/>
            <person name="Lander E.S."/>
            <person name="Lindblad-Toh K."/>
        </authorList>
    </citation>
    <scope>NUCLEOTIDE SEQUENCE [LARGE SCALE GENOMIC DNA]</scope>
    <source>
        <strain evidence="1">JBL SC #1</strain>
    </source>
</reference>
<sequence>LQQKWLLKYELNEPLNQDNKAALFTWVKDTGVQLVQINGQRKYGRIKLIPLFQSAGELNKFCLMVTFNGLNWGFTDAMYVTQYGALKAIKLLNKYKIQKGHQIPVCRSTNKCEFFIDALTPLVKEDHLLLIQESSCIRYFVSSGDQIEVGWLTPNIKQELHISSMQAILEIMSSQCIMFADMPLAKNLPSLKKPVKLGYAKAHLPSMGLSKASQMPLVWKMMKRPSIGVQLWLAFRKPSCSTEAGSKVLW</sequence>
<reference evidence="1" key="2">
    <citation type="submission" date="2025-08" db="UniProtKB">
        <authorList>
            <consortium name="Ensembl"/>
        </authorList>
    </citation>
    <scope>IDENTIFICATION</scope>
</reference>
<evidence type="ECO:0000313" key="1">
    <source>
        <dbReference type="Ensembl" id="ENSACAP00000038652.1"/>
    </source>
</evidence>
<dbReference type="SUPFAM" id="SSF54928">
    <property type="entry name" value="RNA-binding domain, RBD"/>
    <property type="match status" value="1"/>
</dbReference>
<proteinExistence type="predicted"/>